<evidence type="ECO:0000256" key="1">
    <source>
        <dbReference type="SAM" id="MobiDB-lite"/>
    </source>
</evidence>
<sequence>MRLSTKRDYLSSSQNDLATDDCKRQRTESPIQSLFASLRSPFDCRDDNNDDVPFLSDCDAGVAESLVPGESIPDNEMSFILSFAESREEMQSWIYENENAAWAQSTVQALLSLNVTSSRGSSSSSFLENHRASRRVQFVPGFYTVKEIPHHNSLTADEKRSLYRNKRTLQAEKDEICLEIRFERRLRLCGAADALEEGCFFRNHLGELVHPAHWLVYVNEILPSLPLDTPVVGFSSLNEYKQSDELSKYEQYFGNAMRKRVFHPRSLDL</sequence>
<gene>
    <name evidence="2" type="ORF">FisN_9Lu170</name>
</gene>
<accession>A0A1Z5KKN0</accession>
<dbReference type="Proteomes" id="UP000198406">
    <property type="component" value="Unassembled WGS sequence"/>
</dbReference>
<protein>
    <submittedName>
        <fullName evidence="2">Uncharacterized protein</fullName>
    </submittedName>
</protein>
<reference evidence="2 3" key="1">
    <citation type="journal article" date="2015" name="Plant Cell">
        <title>Oil accumulation by the oleaginous diatom Fistulifera solaris as revealed by the genome and transcriptome.</title>
        <authorList>
            <person name="Tanaka T."/>
            <person name="Maeda Y."/>
            <person name="Veluchamy A."/>
            <person name="Tanaka M."/>
            <person name="Abida H."/>
            <person name="Marechal E."/>
            <person name="Bowler C."/>
            <person name="Muto M."/>
            <person name="Sunaga Y."/>
            <person name="Tanaka M."/>
            <person name="Yoshino T."/>
            <person name="Taniguchi T."/>
            <person name="Fukuda Y."/>
            <person name="Nemoto M."/>
            <person name="Matsumoto M."/>
            <person name="Wong P.S."/>
            <person name="Aburatani S."/>
            <person name="Fujibuchi W."/>
        </authorList>
    </citation>
    <scope>NUCLEOTIDE SEQUENCE [LARGE SCALE GENOMIC DNA]</scope>
    <source>
        <strain evidence="2 3">JPCC DA0580</strain>
    </source>
</reference>
<evidence type="ECO:0000313" key="3">
    <source>
        <dbReference type="Proteomes" id="UP000198406"/>
    </source>
</evidence>
<comment type="caution">
    <text evidence="2">The sequence shown here is derived from an EMBL/GenBank/DDBJ whole genome shotgun (WGS) entry which is preliminary data.</text>
</comment>
<keyword evidence="3" id="KW-1185">Reference proteome</keyword>
<dbReference type="InParanoid" id="A0A1Z5KKN0"/>
<dbReference type="AlphaFoldDB" id="A0A1Z5KKN0"/>
<name>A0A1Z5KKN0_FISSO</name>
<feature type="region of interest" description="Disordered" evidence="1">
    <location>
        <begin position="1"/>
        <end position="25"/>
    </location>
</feature>
<evidence type="ECO:0000313" key="2">
    <source>
        <dbReference type="EMBL" id="GAX26874.1"/>
    </source>
</evidence>
<proteinExistence type="predicted"/>
<organism evidence="2 3">
    <name type="scientific">Fistulifera solaris</name>
    <name type="common">Oleaginous diatom</name>
    <dbReference type="NCBI Taxonomy" id="1519565"/>
    <lineage>
        <taxon>Eukaryota</taxon>
        <taxon>Sar</taxon>
        <taxon>Stramenopiles</taxon>
        <taxon>Ochrophyta</taxon>
        <taxon>Bacillariophyta</taxon>
        <taxon>Bacillariophyceae</taxon>
        <taxon>Bacillariophycidae</taxon>
        <taxon>Naviculales</taxon>
        <taxon>Naviculaceae</taxon>
        <taxon>Fistulifera</taxon>
    </lineage>
</organism>
<dbReference type="EMBL" id="BDSP01000252">
    <property type="protein sequence ID" value="GAX26874.1"/>
    <property type="molecule type" value="Genomic_DNA"/>
</dbReference>